<reference evidence="12 13" key="2">
    <citation type="journal article" date="2021" name="Curr. Genet.">
        <title>Genetic response to nitrogen starvation in the aggressive Eucalyptus foliar pathogen Teratosphaeria destructans.</title>
        <authorList>
            <person name="Havenga M."/>
            <person name="Wingfield B.D."/>
            <person name="Wingfield M.J."/>
            <person name="Dreyer L.L."/>
            <person name="Roets F."/>
            <person name="Aylward J."/>
        </authorList>
    </citation>
    <scope>NUCLEOTIDE SEQUENCE [LARGE SCALE GENOMIC DNA]</scope>
    <source>
        <strain evidence="12">CMW44962</strain>
    </source>
</reference>
<dbReference type="CDD" id="cd02180">
    <property type="entry name" value="GH16_fungal_KRE6_glucanase"/>
    <property type="match status" value="1"/>
</dbReference>
<gene>
    <name evidence="12" type="ORF">Tdes44962_MAKER06296</name>
</gene>
<dbReference type="GO" id="GO:0031505">
    <property type="term" value="P:fungal-type cell wall organization"/>
    <property type="evidence" value="ECO:0007669"/>
    <property type="project" value="TreeGrafter"/>
</dbReference>
<organism evidence="12 13">
    <name type="scientific">Teratosphaeria destructans</name>
    <dbReference type="NCBI Taxonomy" id="418781"/>
    <lineage>
        <taxon>Eukaryota</taxon>
        <taxon>Fungi</taxon>
        <taxon>Dikarya</taxon>
        <taxon>Ascomycota</taxon>
        <taxon>Pezizomycotina</taxon>
        <taxon>Dothideomycetes</taxon>
        <taxon>Dothideomycetidae</taxon>
        <taxon>Mycosphaerellales</taxon>
        <taxon>Teratosphaeriaceae</taxon>
        <taxon>Teratosphaeria</taxon>
    </lineage>
</organism>
<evidence type="ECO:0000256" key="6">
    <source>
        <dbReference type="ARBA" id="ARBA00023136"/>
    </source>
</evidence>
<dbReference type="InterPro" id="IPR013320">
    <property type="entry name" value="ConA-like_dom_sf"/>
</dbReference>
<feature type="compositionally biased region" description="Polar residues" evidence="9">
    <location>
        <begin position="189"/>
        <end position="202"/>
    </location>
</feature>
<evidence type="ECO:0000256" key="1">
    <source>
        <dbReference type="ARBA" id="ARBA00004606"/>
    </source>
</evidence>
<keyword evidence="3 10" id="KW-0812">Transmembrane</keyword>
<comment type="subcellular location">
    <subcellularLocation>
        <location evidence="1">Membrane</location>
        <topology evidence="1">Single-pass type II membrane protein</topology>
    </subcellularLocation>
</comment>
<feature type="compositionally biased region" description="Polar residues" evidence="9">
    <location>
        <begin position="29"/>
        <end position="40"/>
    </location>
</feature>
<dbReference type="GO" id="GO:0006078">
    <property type="term" value="P:(1-&gt;6)-beta-D-glucan biosynthetic process"/>
    <property type="evidence" value="ECO:0007669"/>
    <property type="project" value="TreeGrafter"/>
</dbReference>
<feature type="compositionally biased region" description="Low complexity" evidence="9">
    <location>
        <begin position="78"/>
        <end position="88"/>
    </location>
</feature>
<keyword evidence="7" id="KW-0325">Glycoprotein</keyword>
<dbReference type="GO" id="GO:0005886">
    <property type="term" value="C:plasma membrane"/>
    <property type="evidence" value="ECO:0007669"/>
    <property type="project" value="TreeGrafter"/>
</dbReference>
<evidence type="ECO:0000256" key="9">
    <source>
        <dbReference type="SAM" id="MobiDB-lite"/>
    </source>
</evidence>
<dbReference type="InterPro" id="IPR005629">
    <property type="entry name" value="Skn1/Kre6/Sbg1"/>
</dbReference>
<evidence type="ECO:0000256" key="5">
    <source>
        <dbReference type="ARBA" id="ARBA00022989"/>
    </source>
</evidence>
<dbReference type="Gene3D" id="2.60.120.200">
    <property type="match status" value="1"/>
</dbReference>
<dbReference type="PANTHER" id="PTHR31361:SF14">
    <property type="entry name" value="GH16 DOMAIN-CONTAINING PROTEIN"/>
    <property type="match status" value="1"/>
</dbReference>
<evidence type="ECO:0000256" key="2">
    <source>
        <dbReference type="ARBA" id="ARBA00010962"/>
    </source>
</evidence>
<keyword evidence="5 10" id="KW-1133">Transmembrane helix</keyword>
<protein>
    <submittedName>
        <fullName evidence="12">Beta-glucan synthesis-associated protein</fullName>
    </submittedName>
</protein>
<feature type="region of interest" description="Disordered" evidence="9">
    <location>
        <begin position="1"/>
        <end position="249"/>
    </location>
</feature>
<evidence type="ECO:0000313" key="12">
    <source>
        <dbReference type="EMBL" id="KAH9808640.1"/>
    </source>
</evidence>
<dbReference type="SUPFAM" id="SSF49899">
    <property type="entry name" value="Concanavalin A-like lectins/glucanases"/>
    <property type="match status" value="1"/>
</dbReference>
<dbReference type="GO" id="GO:0005789">
    <property type="term" value="C:endoplasmic reticulum membrane"/>
    <property type="evidence" value="ECO:0007669"/>
    <property type="project" value="TreeGrafter"/>
</dbReference>
<name>A0A9W7SHQ9_9PEZI</name>
<feature type="compositionally biased region" description="Low complexity" evidence="9">
    <location>
        <begin position="135"/>
        <end position="163"/>
    </location>
</feature>
<feature type="region of interest" description="Disordered" evidence="9">
    <location>
        <begin position="263"/>
        <end position="305"/>
    </location>
</feature>
<keyword evidence="4" id="KW-0735">Signal-anchor</keyword>
<feature type="domain" description="GH16" evidence="11">
    <location>
        <begin position="421"/>
        <end position="794"/>
    </location>
</feature>
<dbReference type="PROSITE" id="PS51762">
    <property type="entry name" value="GH16_2"/>
    <property type="match status" value="1"/>
</dbReference>
<proteinExistence type="inferred from homology"/>
<feature type="transmembrane region" description="Helical" evidence="10">
    <location>
        <begin position="369"/>
        <end position="392"/>
    </location>
</feature>
<accession>A0A9W7SHQ9</accession>
<comment type="similarity">
    <text evidence="2">Belongs to the SKN1/KRE6 family.</text>
</comment>
<keyword evidence="6 10" id="KW-0472">Membrane</keyword>
<evidence type="ECO:0000256" key="4">
    <source>
        <dbReference type="ARBA" id="ARBA00022968"/>
    </source>
</evidence>
<dbReference type="PANTHER" id="PTHR31361">
    <property type="entry name" value="BETA-GLUCAN SYNTHESIS-ASSOCIATED PROTEIN KRE6-RELATED"/>
    <property type="match status" value="1"/>
</dbReference>
<reference evidence="12 13" key="1">
    <citation type="journal article" date="2018" name="IMA Fungus">
        <title>IMA Genome-F 10: Nine draft genome sequences of Claviceps purpurea s.lat., including C. arundinis, C. humidiphila, and C. cf. spartinae, pseudomolecules for the pitch canker pathogen Fusarium circinatum, draft genome of Davidsoniella eucalypti, Grosmannia galeiformis, Quambalaria eucalypti, and Teratosphaeria destructans.</title>
        <authorList>
            <person name="Wingfield B.D."/>
            <person name="Liu M."/>
            <person name="Nguyen H.D."/>
            <person name="Lane F.A."/>
            <person name="Morgan S.W."/>
            <person name="De Vos L."/>
            <person name="Wilken P.M."/>
            <person name="Duong T.A."/>
            <person name="Aylward J."/>
            <person name="Coetzee M.P."/>
            <person name="Dadej K."/>
            <person name="De Beer Z.W."/>
            <person name="Findlay W."/>
            <person name="Havenga M."/>
            <person name="Kolarik M."/>
            <person name="Menzies J.G."/>
            <person name="Naidoo K."/>
            <person name="Pochopski O."/>
            <person name="Shoukouhi P."/>
            <person name="Santana Q.C."/>
            <person name="Seifert K.A."/>
            <person name="Soal N."/>
            <person name="Steenkamp E.T."/>
            <person name="Tatham C.T."/>
            <person name="van der Nest M.A."/>
            <person name="Wingfield M.J."/>
        </authorList>
    </citation>
    <scope>NUCLEOTIDE SEQUENCE [LARGE SCALE GENOMIC DNA]</scope>
    <source>
        <strain evidence="12">CMW44962</strain>
    </source>
</reference>
<dbReference type="InterPro" id="IPR000757">
    <property type="entry name" value="Beta-glucanase-like"/>
</dbReference>
<sequence length="843" mass="93089">MAPKMLRPQPSRASSHPDSAYLHADEGRSQASQAGRSATNLAAEAYAQALRQESRPTPSRPGAPNLLRKKSRPSGQKPVTAPTPETVPALPPQYQHYSLPRAEPEWPVVGSSSRPPPDHSRSSHAAHAGREDGDGASASGSAHSHSSSGGSKSTTAAGAARAAQMGWTPSRSDVPSVPRQPSLRPNLVRNDSNLSLGRQKTPASVRDLGSDYDRYYNPFATRDNSRNNSSTNLAATAPPSRFDSSTHLMGGYDHGVSHADLSRHLSNPFTNPRRYSDPDDGDESGVGGRDGRPGGTTTTQDGTPAFIRAADPEKAGFFPYLDDRLGAPQYAFPLYSDEKEDDDDLHMPMWDDDAKFKTRFVDHFTRENIVSTLGLIFMLGGLLTVFVVLPVVSYTGTSLFSYPYDTPLDGMIIFGKPEPWATVNNRKYPLMSNLRTGLIDPDTPSSASTRKGVDGDTYKLVFSDEFNDNNRTFYPGDDPFWFGFDGWYGATGDMEWYDPDAIYTGDGTLQIQLDKFHNHDLDYRSGMINSWNKLCFKGGIFEVSVSLPGPAGVHGWWPGIWTMGNLGRPGYLATTDGLWPYTYDSCDVGITPNQSSTDGISYLPGQRLASCTCKGEDHPTPGTGRGAPEIDIAEVSADWAGKGFSVATQSFQVAPFDPWYYPNYEYMETPNYSLSFVNAYTGGPYQQAVSTTTMLNNEWYDGKAYQRFAYEYVPGDGKNSFIAWTIGDQEMMKFDARAIGPNGNIAQRYISEEPMSIIMNLGFSTSWVSVDWGKLVFPTIMRIDYVRWYQKEGEELVTCDPPGFETTEYIANHPEPYNNPNLTRWYETPYQWPKNTLMDECSA</sequence>
<evidence type="ECO:0000259" key="11">
    <source>
        <dbReference type="PROSITE" id="PS51762"/>
    </source>
</evidence>
<comment type="caution">
    <text evidence="12">The sequence shown here is derived from an EMBL/GenBank/DDBJ whole genome shotgun (WGS) entry which is preliminary data.</text>
</comment>
<evidence type="ECO:0000256" key="7">
    <source>
        <dbReference type="ARBA" id="ARBA00023180"/>
    </source>
</evidence>
<dbReference type="EMBL" id="RIBY02002600">
    <property type="protein sequence ID" value="KAH9808640.1"/>
    <property type="molecule type" value="Genomic_DNA"/>
</dbReference>
<keyword evidence="13" id="KW-1185">Reference proteome</keyword>
<evidence type="ECO:0000256" key="10">
    <source>
        <dbReference type="SAM" id="Phobius"/>
    </source>
</evidence>
<evidence type="ECO:0000313" key="13">
    <source>
        <dbReference type="Proteomes" id="UP001138500"/>
    </source>
</evidence>
<dbReference type="Pfam" id="PF03935">
    <property type="entry name" value="SKN1_KRE6_Sbg1"/>
    <property type="match status" value="1"/>
</dbReference>
<keyword evidence="8" id="KW-0961">Cell wall biogenesis/degradation</keyword>
<dbReference type="GO" id="GO:0015926">
    <property type="term" value="F:glucosidase activity"/>
    <property type="evidence" value="ECO:0007669"/>
    <property type="project" value="TreeGrafter"/>
</dbReference>
<dbReference type="AlphaFoldDB" id="A0A9W7SHQ9"/>
<evidence type="ECO:0000256" key="3">
    <source>
        <dbReference type="ARBA" id="ARBA00022692"/>
    </source>
</evidence>
<feature type="compositionally biased region" description="Low complexity" evidence="9">
    <location>
        <begin position="295"/>
        <end position="304"/>
    </location>
</feature>
<dbReference type="Proteomes" id="UP001138500">
    <property type="component" value="Unassembled WGS sequence"/>
</dbReference>
<dbReference type="OrthoDB" id="412647at2759"/>
<evidence type="ECO:0000256" key="8">
    <source>
        <dbReference type="ARBA" id="ARBA00023316"/>
    </source>
</evidence>